<dbReference type="EMBL" id="MG011691">
    <property type="protein sequence ID" value="AVK77446.1"/>
    <property type="molecule type" value="Genomic_DNA"/>
</dbReference>
<dbReference type="Proteomes" id="UP000249758">
    <property type="component" value="Segment"/>
</dbReference>
<gene>
    <name evidence="2" type="ORF">pmac_cds_758</name>
</gene>
<feature type="region of interest" description="Disordered" evidence="1">
    <location>
        <begin position="1"/>
        <end position="29"/>
    </location>
</feature>
<sequence>MLSMLPREDDQAHKRPFATTDRLDSAKRRRTDDAHNLTVGIDSRVFVGFLASAAVGDLTKTLALMAADASDEHIEAALCRVVDKPKAVQRICDAVGTIKDAHRILCLAATQDARRSIAAIVDGPCSTRDITLALSTLVIAGDFDAVMAIVDACTATQVRLQECIPRDALCEAARHGAPKMVDRLVSSCGKVAARQALVYLANERRAFEALWARAGLCARDLVHAVGTGSAGATFLQGAIASGCCDRCAIMSRASSRDNLSPFIGAARDCATEQ</sequence>
<dbReference type="RefSeq" id="YP_009481442.1">
    <property type="nucleotide sequence ID" value="NC_037665.1"/>
</dbReference>
<proteinExistence type="predicted"/>
<evidence type="ECO:0000313" key="2">
    <source>
        <dbReference type="EMBL" id="AVK77446.1"/>
    </source>
</evidence>
<dbReference type="KEGG" id="vg:36841901"/>
<accession>A0A2U7UG56</accession>
<evidence type="ECO:0000256" key="1">
    <source>
        <dbReference type="SAM" id="MobiDB-lite"/>
    </source>
</evidence>
<reference evidence="2" key="1">
    <citation type="journal article" date="2018" name="Nat. Commun.">
        <title>Diversity and evolution of the emerging Pandoraviridae family.</title>
        <authorList>
            <person name="Legendre M."/>
            <person name="Fabre E."/>
            <person name="Poirot O."/>
            <person name="Jeudy S."/>
            <person name="Lartigue A."/>
            <person name="Alempic J.M."/>
            <person name="Beucher L."/>
            <person name="Philippe N."/>
            <person name="Bertaux L."/>
            <person name="Christo-Foroux E."/>
            <person name="Labadie K."/>
            <person name="Coute Y."/>
            <person name="Abergel C."/>
            <person name="Claverie J.M."/>
        </authorList>
    </citation>
    <scope>NUCLEOTIDE SEQUENCE [LARGE SCALE GENOMIC DNA]</scope>
    <source>
        <strain evidence="2">Macleodensis</strain>
    </source>
</reference>
<organism evidence="2">
    <name type="scientific">Pandoravirus macleodensis</name>
    <dbReference type="NCBI Taxonomy" id="2107707"/>
    <lineage>
        <taxon>Viruses</taxon>
        <taxon>Pandoravirus</taxon>
    </lineage>
</organism>
<feature type="compositionally biased region" description="Basic and acidic residues" evidence="1">
    <location>
        <begin position="1"/>
        <end position="13"/>
    </location>
</feature>
<protein>
    <submittedName>
        <fullName evidence="2">Uncharacterized protein</fullName>
    </submittedName>
</protein>
<name>A0A2U7UG56_9VIRU</name>
<dbReference type="GeneID" id="36841901"/>